<evidence type="ECO:0000256" key="1">
    <source>
        <dbReference type="ARBA" id="ARBA00004651"/>
    </source>
</evidence>
<keyword evidence="5 8" id="KW-1133">Transmembrane helix</keyword>
<evidence type="ECO:0000313" key="9">
    <source>
        <dbReference type="EMBL" id="MBD1430834.1"/>
    </source>
</evidence>
<accession>A0ABR7YHV6</accession>
<evidence type="ECO:0000256" key="5">
    <source>
        <dbReference type="ARBA" id="ARBA00022989"/>
    </source>
</evidence>
<evidence type="ECO:0000256" key="2">
    <source>
        <dbReference type="ARBA" id="ARBA00022448"/>
    </source>
</evidence>
<dbReference type="EMBL" id="JACOIJ010000040">
    <property type="protein sequence ID" value="MBD1430834.1"/>
    <property type="molecule type" value="Genomic_DNA"/>
</dbReference>
<feature type="transmembrane region" description="Helical" evidence="8">
    <location>
        <begin position="20"/>
        <end position="39"/>
    </location>
</feature>
<name>A0ABR7YHV6_9SPHI</name>
<feature type="transmembrane region" description="Helical" evidence="8">
    <location>
        <begin position="202"/>
        <end position="226"/>
    </location>
</feature>
<feature type="transmembrane region" description="Helical" evidence="8">
    <location>
        <begin position="432"/>
        <end position="452"/>
    </location>
</feature>
<comment type="caution">
    <text evidence="9">The sequence shown here is derived from an EMBL/GenBank/DDBJ whole genome shotgun (WGS) entry which is preliminary data.</text>
</comment>
<keyword evidence="7 8" id="KW-0472">Membrane</keyword>
<dbReference type="InterPro" id="IPR003445">
    <property type="entry name" value="Cat_transpt"/>
</dbReference>
<feature type="transmembrane region" description="Helical" evidence="8">
    <location>
        <begin position="84"/>
        <end position="108"/>
    </location>
</feature>
<dbReference type="PANTHER" id="PTHR32024">
    <property type="entry name" value="TRK SYSTEM POTASSIUM UPTAKE PROTEIN TRKG-RELATED"/>
    <property type="match status" value="1"/>
</dbReference>
<feature type="transmembrane region" description="Helical" evidence="8">
    <location>
        <begin position="320"/>
        <end position="344"/>
    </location>
</feature>
<evidence type="ECO:0000256" key="3">
    <source>
        <dbReference type="ARBA" id="ARBA00022475"/>
    </source>
</evidence>
<dbReference type="Pfam" id="PF02386">
    <property type="entry name" value="TrkH"/>
    <property type="match status" value="1"/>
</dbReference>
<feature type="transmembrane region" description="Helical" evidence="8">
    <location>
        <begin position="377"/>
        <end position="396"/>
    </location>
</feature>
<dbReference type="PANTHER" id="PTHR32024:SF1">
    <property type="entry name" value="KTR SYSTEM POTASSIUM UPTAKE PROTEIN B"/>
    <property type="match status" value="1"/>
</dbReference>
<evidence type="ECO:0000256" key="4">
    <source>
        <dbReference type="ARBA" id="ARBA00022692"/>
    </source>
</evidence>
<organism evidence="9 10">
    <name type="scientific">Sphingobacterium litopenaei</name>
    <dbReference type="NCBI Taxonomy" id="2763500"/>
    <lineage>
        <taxon>Bacteria</taxon>
        <taxon>Pseudomonadati</taxon>
        <taxon>Bacteroidota</taxon>
        <taxon>Sphingobacteriia</taxon>
        <taxon>Sphingobacteriales</taxon>
        <taxon>Sphingobacteriaceae</taxon>
        <taxon>Sphingobacterium</taxon>
    </lineage>
</organism>
<feature type="transmembrane region" description="Helical" evidence="8">
    <location>
        <begin position="135"/>
        <end position="159"/>
    </location>
</feature>
<comment type="subcellular location">
    <subcellularLocation>
        <location evidence="1">Cell membrane</location>
        <topology evidence="1">Multi-pass membrane protein</topology>
    </subcellularLocation>
</comment>
<feature type="transmembrane region" description="Helical" evidence="8">
    <location>
        <begin position="554"/>
        <end position="575"/>
    </location>
</feature>
<keyword evidence="6" id="KW-0406">Ion transport</keyword>
<keyword evidence="2" id="KW-0813">Transport</keyword>
<feature type="transmembrane region" description="Helical" evidence="8">
    <location>
        <begin position="288"/>
        <end position="308"/>
    </location>
</feature>
<feature type="transmembrane region" description="Helical" evidence="8">
    <location>
        <begin position="497"/>
        <end position="517"/>
    </location>
</feature>
<dbReference type="Proteomes" id="UP000651271">
    <property type="component" value="Unassembled WGS sequence"/>
</dbReference>
<keyword evidence="4 8" id="KW-0812">Transmembrane</keyword>
<feature type="transmembrane region" description="Helical" evidence="8">
    <location>
        <begin position="458"/>
        <end position="476"/>
    </location>
</feature>
<keyword evidence="10" id="KW-1185">Reference proteome</keyword>
<evidence type="ECO:0000313" key="10">
    <source>
        <dbReference type="Proteomes" id="UP000651271"/>
    </source>
</evidence>
<gene>
    <name evidence="9" type="ORF">H8B04_14925</name>
</gene>
<feature type="transmembrane region" description="Helical" evidence="8">
    <location>
        <begin position="247"/>
        <end position="276"/>
    </location>
</feature>
<proteinExistence type="predicted"/>
<evidence type="ECO:0000256" key="8">
    <source>
        <dbReference type="SAM" id="Phobius"/>
    </source>
</evidence>
<keyword evidence="3" id="KW-1003">Cell membrane</keyword>
<protein>
    <submittedName>
        <fullName evidence="9">ATPase</fullName>
    </submittedName>
</protein>
<evidence type="ECO:0000256" key="6">
    <source>
        <dbReference type="ARBA" id="ARBA00023065"/>
    </source>
</evidence>
<feature type="transmembrane region" description="Helical" evidence="8">
    <location>
        <begin position="171"/>
        <end position="190"/>
    </location>
</feature>
<feature type="transmembrane region" description="Helical" evidence="8">
    <location>
        <begin position="45"/>
        <end position="64"/>
    </location>
</feature>
<reference evidence="9 10" key="1">
    <citation type="submission" date="2020-08" db="EMBL/GenBank/DDBJ databases">
        <title>Sphingobacterium sp. DN04309 isolated from aquaculture water.</title>
        <authorList>
            <person name="Zhang M."/>
        </authorList>
    </citation>
    <scope>NUCLEOTIDE SEQUENCE [LARGE SCALE GENOMIC DNA]</scope>
    <source>
        <strain evidence="9 10">DN04309</strain>
    </source>
</reference>
<evidence type="ECO:0000256" key="7">
    <source>
        <dbReference type="ARBA" id="ARBA00023136"/>
    </source>
</evidence>
<sequence length="592" mass="65901">MASFLKFVFRYRKGIVDKIMFYVSMICALTVIVHVGYITNPDVAIYTKKSIFCMFYGLFLLELIRTGSSIYASRRINVSQYSGVVVVACLTFIMLARLSGWSFLAYFAREEWMYFGIGVIFLSELSKSSLFFDNFYFNPTILFVISFIGLILIGTLLLMLPRTTLHAPLSFMDALFMATSAVCITGLTVSDISTNFSLFGQSVIMVLIQVGGLGIMTFTGFFGYFFSGGFSFKNQLMFGEILGENKLNSVISTLLTIISITLLFEFIGAAFIFFSLDSAHFDNVGQQVFFSVFHSISSFCNSGFTILQDGIGNINYRFNYGFQIVLALIFVLGGMGFGTVYNFYTYVKSQLKALFSAIVEKRPFKHKAQQFSFNTKFIVLCNMIVLFLATVSYYLMEQKFTLSEDKSAVGEWVTSFFMANASRSAGFNSVNISFVNIPTLIMITTLMWIGVAPGSTGGGVKVTTIALAFMNIIALARGKDSIEIFRRKIASESINKAFAIIILSVLTITFSFILLNVTDPDKEMIPLLFESVSAYTTCGLSMGVTQSLSAAGKFIIIVTMFVGRVGMLTLLVAFIKNTKNKSYIYPTEKLMF</sequence>